<organism evidence="1 2">
    <name type="scientific">Luteolibacter flavescens</name>
    <dbReference type="NCBI Taxonomy" id="1859460"/>
    <lineage>
        <taxon>Bacteria</taxon>
        <taxon>Pseudomonadati</taxon>
        <taxon>Verrucomicrobiota</taxon>
        <taxon>Verrucomicrobiia</taxon>
        <taxon>Verrucomicrobiales</taxon>
        <taxon>Verrucomicrobiaceae</taxon>
        <taxon>Luteolibacter</taxon>
    </lineage>
</organism>
<accession>A0ABT3FTG5</accession>
<keyword evidence="1" id="KW-0808">Transferase</keyword>
<dbReference type="InterPro" id="IPR043519">
    <property type="entry name" value="NT_sf"/>
</dbReference>
<comment type="caution">
    <text evidence="1">The sequence shown here is derived from an EMBL/GenBank/DDBJ whole genome shotgun (WGS) entry which is preliminary data.</text>
</comment>
<dbReference type="Proteomes" id="UP001207930">
    <property type="component" value="Unassembled WGS sequence"/>
</dbReference>
<dbReference type="SUPFAM" id="SSF81301">
    <property type="entry name" value="Nucleotidyltransferase"/>
    <property type="match status" value="1"/>
</dbReference>
<dbReference type="RefSeq" id="WP_264502242.1">
    <property type="nucleotide sequence ID" value="NZ_JAPDDS010000009.1"/>
</dbReference>
<name>A0ABT3FTG5_9BACT</name>
<gene>
    <name evidence="1" type="ORF">OKA04_16225</name>
</gene>
<dbReference type="Gene3D" id="3.30.460.40">
    <property type="match status" value="1"/>
</dbReference>
<dbReference type="EMBL" id="JAPDDS010000009">
    <property type="protein sequence ID" value="MCW1886285.1"/>
    <property type="molecule type" value="Genomic_DNA"/>
</dbReference>
<reference evidence="1 2" key="1">
    <citation type="submission" date="2022-10" db="EMBL/GenBank/DDBJ databases">
        <title>Luteolibacter flavescens strain MCCC 1K03193, whole genome shotgun sequencing project.</title>
        <authorList>
            <person name="Zhao G."/>
            <person name="Shen L."/>
        </authorList>
    </citation>
    <scope>NUCLEOTIDE SEQUENCE [LARGE SCALE GENOMIC DNA]</scope>
    <source>
        <strain evidence="1 2">MCCC 1K03193</strain>
    </source>
</reference>
<evidence type="ECO:0000313" key="1">
    <source>
        <dbReference type="EMBL" id="MCW1886285.1"/>
    </source>
</evidence>
<proteinExistence type="predicted"/>
<keyword evidence="2" id="KW-1185">Reference proteome</keyword>
<dbReference type="GO" id="GO:0016740">
    <property type="term" value="F:transferase activity"/>
    <property type="evidence" value="ECO:0007669"/>
    <property type="project" value="UniProtKB-KW"/>
</dbReference>
<sequence>MKLEELAGQLFDIAEKSGVPHMAVGAIAAGTYGIPRATKDIDFLVATDDNLGIRQLIEAFRPLVEFDPQVQFDTLTWGKRWVGVSTTTPHYKVELFEMFDDPFVQSEFSRRTRTYVPILGREIHVPTAEDIVVQKLRWARPKDLDDARDVLAVQGPENLDMSYIEKWCGIHGTMDRLHRVLAEIPPL</sequence>
<evidence type="ECO:0000313" key="2">
    <source>
        <dbReference type="Proteomes" id="UP001207930"/>
    </source>
</evidence>
<protein>
    <submittedName>
        <fullName evidence="1">Nucleotidyl transferase AbiEii/AbiGii toxin family protein</fullName>
    </submittedName>
</protein>